<name>A0A183JM26_9TREM</name>
<feature type="region of interest" description="Disordered" evidence="1">
    <location>
        <begin position="48"/>
        <end position="67"/>
    </location>
</feature>
<dbReference type="AlphaFoldDB" id="A0A183JM26"/>
<protein>
    <submittedName>
        <fullName evidence="2">Secreted protein</fullName>
    </submittedName>
</protein>
<dbReference type="WBParaSite" id="SCUD_0000375701-mRNA-1">
    <property type="protein sequence ID" value="SCUD_0000375701-mRNA-1"/>
    <property type="gene ID" value="SCUD_0000375701"/>
</dbReference>
<evidence type="ECO:0000313" key="2">
    <source>
        <dbReference type="WBParaSite" id="SCUD_0000375701-mRNA-1"/>
    </source>
</evidence>
<proteinExistence type="predicted"/>
<reference evidence="2" key="1">
    <citation type="submission" date="2016-06" db="UniProtKB">
        <authorList>
            <consortium name="WormBaseParasite"/>
        </authorList>
    </citation>
    <scope>IDENTIFICATION</scope>
</reference>
<organism evidence="2">
    <name type="scientific">Schistosoma curassoni</name>
    <dbReference type="NCBI Taxonomy" id="6186"/>
    <lineage>
        <taxon>Eukaryota</taxon>
        <taxon>Metazoa</taxon>
        <taxon>Spiralia</taxon>
        <taxon>Lophotrochozoa</taxon>
        <taxon>Platyhelminthes</taxon>
        <taxon>Trematoda</taxon>
        <taxon>Digenea</taxon>
        <taxon>Strigeidida</taxon>
        <taxon>Schistosomatoidea</taxon>
        <taxon>Schistosomatidae</taxon>
        <taxon>Schistosoma</taxon>
    </lineage>
</organism>
<accession>A0A183JM26</accession>
<sequence length="67" mass="7546">MSWCMRSKSVTFKCFITTKTTVTIRALMLQGRVYWIFGLDADKNAPYTKDEVDSSSPPDIPTGFSGF</sequence>
<evidence type="ECO:0000256" key="1">
    <source>
        <dbReference type="SAM" id="MobiDB-lite"/>
    </source>
</evidence>